<evidence type="ECO:0000313" key="2">
    <source>
        <dbReference type="EMBL" id="MCB5181996.1"/>
    </source>
</evidence>
<keyword evidence="1" id="KW-0732">Signal</keyword>
<keyword evidence="3" id="KW-1185">Reference proteome</keyword>
<reference evidence="2 3" key="1">
    <citation type="submission" date="2021-10" db="EMBL/GenBank/DDBJ databases">
        <title>Streptomyces sp. strain SMC 277, a novel streptomycete isolated from soil.</title>
        <authorList>
            <person name="Chanama M."/>
        </authorList>
    </citation>
    <scope>NUCLEOTIDE SEQUENCE [LARGE SCALE GENOMIC DNA]</scope>
    <source>
        <strain evidence="2 3">SMC 277</strain>
    </source>
</reference>
<sequence length="132" mass="13815">MTSRIRPLSAAVVSATAMVVATALPAHADTYELTNADDGTIKAVVVGDRIKVTLTADSGTGQRYLWSTITASNVLTLERVESRQTPEGGSTATFEAVGPGPSDITAFETCTATLPAVCPFVSKTWKVVINVE</sequence>
<dbReference type="Proteomes" id="UP001199054">
    <property type="component" value="Unassembled WGS sequence"/>
</dbReference>
<keyword evidence="2" id="KW-0646">Protease inhibitor</keyword>
<evidence type="ECO:0000313" key="3">
    <source>
        <dbReference type="Proteomes" id="UP001199054"/>
    </source>
</evidence>
<name>A0ABS8BBT5_9ACTN</name>
<feature type="chain" id="PRO_5047016942" evidence="1">
    <location>
        <begin position="29"/>
        <end position="132"/>
    </location>
</feature>
<proteinExistence type="predicted"/>
<feature type="signal peptide" evidence="1">
    <location>
        <begin position="1"/>
        <end position="28"/>
    </location>
</feature>
<evidence type="ECO:0000256" key="1">
    <source>
        <dbReference type="SAM" id="SignalP"/>
    </source>
</evidence>
<dbReference type="GO" id="GO:0030414">
    <property type="term" value="F:peptidase inhibitor activity"/>
    <property type="evidence" value="ECO:0007669"/>
    <property type="project" value="UniProtKB-KW"/>
</dbReference>
<organism evidence="2 3">
    <name type="scientific">Streptomyces antimicrobicus</name>
    <dbReference type="NCBI Taxonomy" id="2883108"/>
    <lineage>
        <taxon>Bacteria</taxon>
        <taxon>Bacillati</taxon>
        <taxon>Actinomycetota</taxon>
        <taxon>Actinomycetes</taxon>
        <taxon>Kitasatosporales</taxon>
        <taxon>Streptomycetaceae</taxon>
        <taxon>Streptomyces</taxon>
    </lineage>
</organism>
<comment type="caution">
    <text evidence="2">The sequence shown here is derived from an EMBL/GenBank/DDBJ whole genome shotgun (WGS) entry which is preliminary data.</text>
</comment>
<accession>A0ABS8BBT5</accession>
<protein>
    <submittedName>
        <fullName evidence="2">Protease inhibitor I42 family protein</fullName>
    </submittedName>
</protein>
<gene>
    <name evidence="2" type="ORF">LG632_21775</name>
</gene>
<dbReference type="RefSeq" id="WP_226729099.1">
    <property type="nucleotide sequence ID" value="NZ_JAJAUY010000100.1"/>
</dbReference>
<dbReference type="EMBL" id="JAJAUY010000100">
    <property type="protein sequence ID" value="MCB5181996.1"/>
    <property type="molecule type" value="Genomic_DNA"/>
</dbReference>